<dbReference type="InterPro" id="IPR005373">
    <property type="entry name" value="PHAF1"/>
</dbReference>
<dbReference type="PANTHER" id="PTHR13465:SF2">
    <property type="entry name" value="PHAGOSOME ASSEMBLY FACTOR 1"/>
    <property type="match status" value="1"/>
</dbReference>
<dbReference type="EMBL" id="JBEFKJ010000033">
    <property type="protein sequence ID" value="KAL2038284.1"/>
    <property type="molecule type" value="Genomic_DNA"/>
</dbReference>
<feature type="region of interest" description="Disordered" evidence="2">
    <location>
        <begin position="269"/>
        <end position="324"/>
    </location>
</feature>
<dbReference type="Pfam" id="PF03676">
    <property type="entry name" value="PHAF1"/>
    <property type="match status" value="2"/>
</dbReference>
<evidence type="ECO:0000313" key="3">
    <source>
        <dbReference type="EMBL" id="KAL2038284.1"/>
    </source>
</evidence>
<comment type="similarity">
    <text evidence="1">Belongs to the PHAF1 family.</text>
</comment>
<name>A0ABR4A0H0_9LECA</name>
<sequence length="507" mass="56631">MPNKPAMQVHPRRGLGFLTLGASLHDILTRLKAQPRTYPTIDISYSSSEPLMIPVFLNLPSNGFRLRFDGPDQRLRLIEVLDFTKTQLRYNDKDLFKFPEASPTPAVDTGPAFRQIYNRMGLTNLEEYIPPILGSGSDQGILVWSYPGVAFTFPVQHANWSPKVDFVTLLSYTAPASALSMAIFDGRSWEEARSDLMIRACPYPRSLALSSRGRESRPDEVDLVRVGANGKILLDRRASSPFQMVLGKTTPQDLVAELGPPDAIYRKYDRRLSIHKTPPRDRKTGRAYSRSPPTNSDGLVDTDESSTHTSADDSDVEDHEMVKENTSSDLSAECFYNYFDHGFDVFISYPANRSPTLSPVESEEYGYESNTKKLVATKMLLHGNVPGSYPFNRYRRSRWVIDFQIAELDVNLDSETPYTALSESLAELWPGDLNKRAMVLNRDFWGDSPGSSCELLGSWEDSTNAQKKGMESNAKGGPGAGNTKLYGFPGLLFEVLKNDAVSCLTVY</sequence>
<dbReference type="PANTHER" id="PTHR13465">
    <property type="entry name" value="UPF0183 PROTEIN"/>
    <property type="match status" value="1"/>
</dbReference>
<evidence type="ECO:0000256" key="1">
    <source>
        <dbReference type="ARBA" id="ARBA00024339"/>
    </source>
</evidence>
<evidence type="ECO:0000256" key="2">
    <source>
        <dbReference type="SAM" id="MobiDB-lite"/>
    </source>
</evidence>
<gene>
    <name evidence="3" type="ORF">N7G274_008933</name>
</gene>
<dbReference type="Proteomes" id="UP001590950">
    <property type="component" value="Unassembled WGS sequence"/>
</dbReference>
<reference evidence="3 4" key="1">
    <citation type="submission" date="2024-09" db="EMBL/GenBank/DDBJ databases">
        <title>Rethinking Asexuality: The Enigmatic Case of Functional Sexual Genes in Lepraria (Stereocaulaceae).</title>
        <authorList>
            <person name="Doellman M."/>
            <person name="Sun Y."/>
            <person name="Barcenas-Pena A."/>
            <person name="Lumbsch H.T."/>
            <person name="Grewe F."/>
        </authorList>
    </citation>
    <scope>NUCLEOTIDE SEQUENCE [LARGE SCALE GENOMIC DNA]</scope>
    <source>
        <strain evidence="3 4">Mercado 3170</strain>
    </source>
</reference>
<evidence type="ECO:0000313" key="4">
    <source>
        <dbReference type="Proteomes" id="UP001590950"/>
    </source>
</evidence>
<keyword evidence="4" id="KW-1185">Reference proteome</keyword>
<proteinExistence type="inferred from homology"/>
<dbReference type="InterPro" id="IPR039156">
    <property type="entry name" value="PHAF1/BROMI"/>
</dbReference>
<accession>A0ABR4A0H0</accession>
<protein>
    <submittedName>
        <fullName evidence="3">Uncharacterized protein</fullName>
    </submittedName>
</protein>
<organism evidence="3 4">
    <name type="scientific">Stereocaulon virgatum</name>
    <dbReference type="NCBI Taxonomy" id="373712"/>
    <lineage>
        <taxon>Eukaryota</taxon>
        <taxon>Fungi</taxon>
        <taxon>Dikarya</taxon>
        <taxon>Ascomycota</taxon>
        <taxon>Pezizomycotina</taxon>
        <taxon>Lecanoromycetes</taxon>
        <taxon>OSLEUM clade</taxon>
        <taxon>Lecanoromycetidae</taxon>
        <taxon>Lecanorales</taxon>
        <taxon>Lecanorineae</taxon>
        <taxon>Stereocaulaceae</taxon>
        <taxon>Stereocaulon</taxon>
    </lineage>
</organism>
<comment type="caution">
    <text evidence="3">The sequence shown here is derived from an EMBL/GenBank/DDBJ whole genome shotgun (WGS) entry which is preliminary data.</text>
</comment>
<feature type="compositionally biased region" description="Basic and acidic residues" evidence="2">
    <location>
        <begin position="269"/>
        <end position="284"/>
    </location>
</feature>